<dbReference type="PRINTS" id="PR00811">
    <property type="entry name" value="BCTERIALGSPD"/>
</dbReference>
<accession>A0A543Q213</accession>
<evidence type="ECO:0000256" key="3">
    <source>
        <dbReference type="ARBA" id="ARBA00023136"/>
    </source>
</evidence>
<dbReference type="PANTHER" id="PTHR30332:SF24">
    <property type="entry name" value="SECRETIN GSPD-RELATED"/>
    <property type="match status" value="1"/>
</dbReference>
<comment type="similarity">
    <text evidence="4">Belongs to the bacterial secretin family.</text>
</comment>
<gene>
    <name evidence="8" type="ORF">DLNHIDIE_00240</name>
</gene>
<dbReference type="InterPro" id="IPR001775">
    <property type="entry name" value="GspD/PilQ"/>
</dbReference>
<proteinExistence type="inferred from homology"/>
<dbReference type="Proteomes" id="UP000315403">
    <property type="component" value="Unassembled WGS sequence"/>
</dbReference>
<name>A0A543Q213_ACITH</name>
<feature type="chain" id="PRO_5021753402" description="Type II/III secretion system secretin-like domain-containing protein" evidence="6">
    <location>
        <begin position="28"/>
        <end position="547"/>
    </location>
</feature>
<comment type="subcellular location">
    <subcellularLocation>
        <location evidence="1">Membrane</location>
    </subcellularLocation>
</comment>
<evidence type="ECO:0000256" key="5">
    <source>
        <dbReference type="SAM" id="MobiDB-lite"/>
    </source>
</evidence>
<dbReference type="InterPro" id="IPR004846">
    <property type="entry name" value="T2SS/T3SS_dom"/>
</dbReference>
<evidence type="ECO:0000313" key="9">
    <source>
        <dbReference type="Proteomes" id="UP000315403"/>
    </source>
</evidence>
<evidence type="ECO:0000256" key="6">
    <source>
        <dbReference type="SAM" id="SignalP"/>
    </source>
</evidence>
<dbReference type="EMBL" id="SZUV01000001">
    <property type="protein sequence ID" value="TQN50387.1"/>
    <property type="molecule type" value="Genomic_DNA"/>
</dbReference>
<feature type="region of interest" description="Disordered" evidence="5">
    <location>
        <begin position="174"/>
        <end position="207"/>
    </location>
</feature>
<evidence type="ECO:0000313" key="8">
    <source>
        <dbReference type="EMBL" id="TQN50387.1"/>
    </source>
</evidence>
<feature type="compositionally biased region" description="Gly residues" evidence="5">
    <location>
        <begin position="184"/>
        <end position="205"/>
    </location>
</feature>
<keyword evidence="2 6" id="KW-0732">Signal</keyword>
<feature type="domain" description="Type II/III secretion system secretin-like" evidence="7">
    <location>
        <begin position="362"/>
        <end position="533"/>
    </location>
</feature>
<reference evidence="8 9" key="1">
    <citation type="submission" date="2019-03" db="EMBL/GenBank/DDBJ databases">
        <title>New insights into Acidothiobacillus thiooxidans sulfur metabolism through coupled gene expression, solution geochemistry, microscopy and spectroscopy analyses.</title>
        <authorList>
            <person name="Camacho D."/>
            <person name="Frazao R."/>
            <person name="Fouillen A."/>
            <person name="Nanci A."/>
            <person name="Lang B.F."/>
            <person name="Apte S.C."/>
            <person name="Baron C."/>
            <person name="Warren L.A."/>
        </authorList>
    </citation>
    <scope>NUCLEOTIDE SEQUENCE [LARGE SCALE GENOMIC DNA]</scope>
    <source>
        <strain evidence="8 9">ATCC 19377</strain>
    </source>
</reference>
<organism evidence="8 9">
    <name type="scientific">Acidithiobacillus thiooxidans ATCC 19377</name>
    <dbReference type="NCBI Taxonomy" id="637390"/>
    <lineage>
        <taxon>Bacteria</taxon>
        <taxon>Pseudomonadati</taxon>
        <taxon>Pseudomonadota</taxon>
        <taxon>Acidithiobacillia</taxon>
        <taxon>Acidithiobacillales</taxon>
        <taxon>Acidithiobacillaceae</taxon>
        <taxon>Acidithiobacillus</taxon>
    </lineage>
</organism>
<dbReference type="GO" id="GO:0009306">
    <property type="term" value="P:protein secretion"/>
    <property type="evidence" value="ECO:0007669"/>
    <property type="project" value="InterPro"/>
</dbReference>
<dbReference type="Pfam" id="PF00263">
    <property type="entry name" value="Secretin"/>
    <property type="match status" value="1"/>
</dbReference>
<dbReference type="GO" id="GO:0016020">
    <property type="term" value="C:membrane"/>
    <property type="evidence" value="ECO:0007669"/>
    <property type="project" value="UniProtKB-SubCell"/>
</dbReference>
<dbReference type="AlphaFoldDB" id="A0A543Q213"/>
<protein>
    <recommendedName>
        <fullName evidence="7">Type II/III secretion system secretin-like domain-containing protein</fullName>
    </recommendedName>
</protein>
<evidence type="ECO:0000256" key="2">
    <source>
        <dbReference type="ARBA" id="ARBA00022729"/>
    </source>
</evidence>
<feature type="signal peptide" evidence="6">
    <location>
        <begin position="1"/>
        <end position="27"/>
    </location>
</feature>
<keyword evidence="3" id="KW-0472">Membrane</keyword>
<feature type="compositionally biased region" description="Low complexity" evidence="5">
    <location>
        <begin position="174"/>
        <end position="183"/>
    </location>
</feature>
<sequence>MRKTLQHFPVRSLGIAVGAALALSGCAQPSLHTIAKHQHQMLAQAQVNRHALQWNNDGIYVSHQAVNYTPGTGSITLNSNHAPIGVTLSALLQKHGYSLFFAGSASPLTHITANIAGASFENAVQQLALSAGYCAIIHPNSRRVVIATHGTYYFRLPTALFGKSATYNVGGDAAAGGSSSSGSSSGGMGGDIGGSMGGSTGGSSSSGGSSITADFNISGKSHKSKVSSLKRNIQALLGAGTVTINQGTGLVAVTGGAQGLARVNAFMQEYVRSAGRTVSLHVAFLQVSLSNSMQYGINWSKIVQIAGNNALDFSFPNAAPVLNNSTTIGSSGASSSTSTTSGGSGSTSITYTGQSISSVVKALQSVTNTRVISAPYLSAQDGTPATIYSGQQLPYIGSVSSNVTGLSGTSSTGASFQYVLNGMSLSFTPDILNDRLVSLSIIPVLSEVNRFVDATVDGTQLQGPVQDLKLTYMHTTVPNGKTLIMGGADQMTGTDDNSETPGLGKIPVLGDLFKGINDQGKRSQLVILIHAQIHHAPDYNPLIGESL</sequence>
<dbReference type="RefSeq" id="WP_142086211.1">
    <property type="nucleotide sequence ID" value="NZ_SZUV01000001.1"/>
</dbReference>
<dbReference type="PANTHER" id="PTHR30332">
    <property type="entry name" value="PROBABLE GENERAL SECRETION PATHWAY PROTEIN D"/>
    <property type="match status" value="1"/>
</dbReference>
<dbReference type="PROSITE" id="PS51257">
    <property type="entry name" value="PROKAR_LIPOPROTEIN"/>
    <property type="match status" value="1"/>
</dbReference>
<evidence type="ECO:0000256" key="4">
    <source>
        <dbReference type="RuleBase" id="RU004003"/>
    </source>
</evidence>
<evidence type="ECO:0000256" key="1">
    <source>
        <dbReference type="ARBA" id="ARBA00004370"/>
    </source>
</evidence>
<comment type="caution">
    <text evidence="8">The sequence shown here is derived from an EMBL/GenBank/DDBJ whole genome shotgun (WGS) entry which is preliminary data.</text>
</comment>
<dbReference type="InterPro" id="IPR050810">
    <property type="entry name" value="Bact_Secretion_Sys_Channel"/>
</dbReference>
<evidence type="ECO:0000259" key="7">
    <source>
        <dbReference type="Pfam" id="PF00263"/>
    </source>
</evidence>
<dbReference type="GO" id="GO:0015627">
    <property type="term" value="C:type II protein secretion system complex"/>
    <property type="evidence" value="ECO:0007669"/>
    <property type="project" value="TreeGrafter"/>
</dbReference>